<dbReference type="Pfam" id="PF00092">
    <property type="entry name" value="VWA"/>
    <property type="match status" value="1"/>
</dbReference>
<evidence type="ECO:0000259" key="1">
    <source>
        <dbReference type="PROSITE" id="PS50234"/>
    </source>
</evidence>
<evidence type="ECO:0000313" key="2">
    <source>
        <dbReference type="EnsemblMetazoa" id="XP_020896795.1"/>
    </source>
</evidence>
<dbReference type="PROSITE" id="PS50234">
    <property type="entry name" value="VWFA"/>
    <property type="match status" value="1"/>
</dbReference>
<dbReference type="CDD" id="cd00198">
    <property type="entry name" value="vWFA"/>
    <property type="match status" value="1"/>
</dbReference>
<organism evidence="2 3">
    <name type="scientific">Exaiptasia diaphana</name>
    <name type="common">Tropical sea anemone</name>
    <name type="synonym">Aiptasia pulchella</name>
    <dbReference type="NCBI Taxonomy" id="2652724"/>
    <lineage>
        <taxon>Eukaryota</taxon>
        <taxon>Metazoa</taxon>
        <taxon>Cnidaria</taxon>
        <taxon>Anthozoa</taxon>
        <taxon>Hexacorallia</taxon>
        <taxon>Actiniaria</taxon>
        <taxon>Aiptasiidae</taxon>
        <taxon>Exaiptasia</taxon>
    </lineage>
</organism>
<dbReference type="AlphaFoldDB" id="A0A913X021"/>
<dbReference type="RefSeq" id="XP_020896795.1">
    <property type="nucleotide sequence ID" value="XM_021041136.2"/>
</dbReference>
<dbReference type="InterPro" id="IPR050525">
    <property type="entry name" value="ECM_Assembly_Org"/>
</dbReference>
<name>A0A913X021_EXADI</name>
<dbReference type="Gene3D" id="3.40.50.410">
    <property type="entry name" value="von Willebrand factor, type A domain"/>
    <property type="match status" value="1"/>
</dbReference>
<dbReference type="OrthoDB" id="6132182at2759"/>
<dbReference type="PRINTS" id="PR00453">
    <property type="entry name" value="VWFADOMAIN"/>
</dbReference>
<dbReference type="InterPro" id="IPR002035">
    <property type="entry name" value="VWF_A"/>
</dbReference>
<dbReference type="PANTHER" id="PTHR24020:SF84">
    <property type="entry name" value="VWFA DOMAIN-CONTAINING PROTEIN"/>
    <property type="match status" value="1"/>
</dbReference>
<sequence length="290" mass="33925">MASIAVWVIVFGILTYNGNCYVWQSRSQLMAYVDKYFKNVYNIPPRQQTAARLTKYFLKRIVPVGANIKGRKITKRSYPSVEYAQFYDTIFIIDSSSSVNRRNFKRGIQALQKLIDRGHPDSYYSAITFASDARLEFRFVNKKIAKLLLRNIKHRRGRTNTQAALRMAWYDLIRSNSSNIRYGSVRRIFLITDGLSNVKHHLTLFQGFRLKANGIQIYVMAIGRYRQGFEEILGLASTAHAHLYRVGHMKGFQRVADLIPTWPLNKNEVDSWKTSVKYRRYLFKTRIRMI</sequence>
<dbReference type="PANTHER" id="PTHR24020">
    <property type="entry name" value="COLLAGEN ALPHA"/>
    <property type="match status" value="1"/>
</dbReference>
<dbReference type="InterPro" id="IPR036465">
    <property type="entry name" value="vWFA_dom_sf"/>
</dbReference>
<keyword evidence="3" id="KW-1185">Reference proteome</keyword>
<proteinExistence type="predicted"/>
<dbReference type="OMA" id="KIMSIRY"/>
<reference evidence="2" key="1">
    <citation type="submission" date="2022-11" db="UniProtKB">
        <authorList>
            <consortium name="EnsemblMetazoa"/>
        </authorList>
    </citation>
    <scope>IDENTIFICATION</scope>
</reference>
<dbReference type="SUPFAM" id="SSF53300">
    <property type="entry name" value="vWA-like"/>
    <property type="match status" value="1"/>
</dbReference>
<dbReference type="KEGG" id="epa:110235661"/>
<dbReference type="EnsemblMetazoa" id="XM_021041136.2">
    <property type="protein sequence ID" value="XP_020896795.1"/>
    <property type="gene ID" value="LOC110235661"/>
</dbReference>
<feature type="domain" description="VWFA" evidence="1">
    <location>
        <begin position="88"/>
        <end position="259"/>
    </location>
</feature>
<protein>
    <recommendedName>
        <fullName evidence="1">VWFA domain-containing protein</fullName>
    </recommendedName>
</protein>
<dbReference type="GeneID" id="110235661"/>
<dbReference type="SMART" id="SM00327">
    <property type="entry name" value="VWA"/>
    <property type="match status" value="1"/>
</dbReference>
<evidence type="ECO:0000313" key="3">
    <source>
        <dbReference type="Proteomes" id="UP000887567"/>
    </source>
</evidence>
<dbReference type="Proteomes" id="UP000887567">
    <property type="component" value="Unplaced"/>
</dbReference>
<accession>A0A913X021</accession>